<dbReference type="GO" id="GO:0003677">
    <property type="term" value="F:DNA binding"/>
    <property type="evidence" value="ECO:0007669"/>
    <property type="project" value="InterPro"/>
</dbReference>
<protein>
    <submittedName>
        <fullName evidence="2">Unannotated protein</fullName>
    </submittedName>
</protein>
<dbReference type="CDD" id="cd00093">
    <property type="entry name" value="HTH_XRE"/>
    <property type="match status" value="1"/>
</dbReference>
<dbReference type="PROSITE" id="PS50943">
    <property type="entry name" value="HTH_CROC1"/>
    <property type="match status" value="1"/>
</dbReference>
<dbReference type="Gene3D" id="1.10.260.40">
    <property type="entry name" value="lambda repressor-like DNA-binding domains"/>
    <property type="match status" value="1"/>
</dbReference>
<reference evidence="2" key="1">
    <citation type="submission" date="2020-05" db="EMBL/GenBank/DDBJ databases">
        <authorList>
            <person name="Chiriac C."/>
            <person name="Salcher M."/>
            <person name="Ghai R."/>
            <person name="Kavagutti S V."/>
        </authorList>
    </citation>
    <scope>NUCLEOTIDE SEQUENCE</scope>
</reference>
<dbReference type="InterPro" id="IPR010982">
    <property type="entry name" value="Lambda_DNA-bd_dom_sf"/>
</dbReference>
<name>A0A6J6PPY6_9ZZZZ</name>
<evidence type="ECO:0000313" key="3">
    <source>
        <dbReference type="EMBL" id="CAB4834589.1"/>
    </source>
</evidence>
<dbReference type="EMBL" id="CAEZXZ010000036">
    <property type="protein sequence ID" value="CAB4698144.1"/>
    <property type="molecule type" value="Genomic_DNA"/>
</dbReference>
<evidence type="ECO:0000259" key="1">
    <source>
        <dbReference type="PROSITE" id="PS50943"/>
    </source>
</evidence>
<organism evidence="2">
    <name type="scientific">freshwater metagenome</name>
    <dbReference type="NCBI Taxonomy" id="449393"/>
    <lineage>
        <taxon>unclassified sequences</taxon>
        <taxon>metagenomes</taxon>
        <taxon>ecological metagenomes</taxon>
    </lineage>
</organism>
<dbReference type="EMBL" id="CAFABK010000098">
    <property type="protein sequence ID" value="CAB4834589.1"/>
    <property type="molecule type" value="Genomic_DNA"/>
</dbReference>
<evidence type="ECO:0000313" key="2">
    <source>
        <dbReference type="EMBL" id="CAB4698144.1"/>
    </source>
</evidence>
<sequence length="112" mass="12128">MAPTWRSFVAEVEDSMSPAELLDHRARAKALGLCAELAHARKARHLTQAALTRISGVTQCEISRIESGLTSPTTATLTRLLVALDVDLRLVPHEDHVETSVEADFAARVKAG</sequence>
<gene>
    <name evidence="2" type="ORF">UFOPK2625_00367</name>
    <name evidence="3" type="ORF">UFOPK3204_01540</name>
</gene>
<dbReference type="InterPro" id="IPR001387">
    <property type="entry name" value="Cro/C1-type_HTH"/>
</dbReference>
<dbReference type="AlphaFoldDB" id="A0A6J6PPY6"/>
<dbReference type="SMART" id="SM00530">
    <property type="entry name" value="HTH_XRE"/>
    <property type="match status" value="1"/>
</dbReference>
<proteinExistence type="predicted"/>
<feature type="domain" description="HTH cro/C1-type" evidence="1">
    <location>
        <begin position="37"/>
        <end position="91"/>
    </location>
</feature>
<dbReference type="SUPFAM" id="SSF47413">
    <property type="entry name" value="lambda repressor-like DNA-binding domains"/>
    <property type="match status" value="1"/>
</dbReference>
<accession>A0A6J6PPY6</accession>
<dbReference type="Pfam" id="PF01381">
    <property type="entry name" value="HTH_3"/>
    <property type="match status" value="1"/>
</dbReference>